<dbReference type="AlphaFoldDB" id="A0A345CQ94"/>
<accession>A0A345CQ94</accession>
<organism evidence="1 2">
    <name type="scientific">Erwinia tracheiphila</name>
    <dbReference type="NCBI Taxonomy" id="65700"/>
    <lineage>
        <taxon>Bacteria</taxon>
        <taxon>Pseudomonadati</taxon>
        <taxon>Pseudomonadota</taxon>
        <taxon>Gammaproteobacteria</taxon>
        <taxon>Enterobacterales</taxon>
        <taxon>Erwiniaceae</taxon>
        <taxon>Erwinia</taxon>
    </lineage>
</organism>
<dbReference type="EMBL" id="CP013970">
    <property type="protein sequence ID" value="AXF75611.1"/>
    <property type="molecule type" value="Genomic_DNA"/>
</dbReference>
<proteinExistence type="predicted"/>
<sequence length="136" mass="15814">MDVSAIIFCNTLPLGKMSSLSKSIQHDLAHVINIRYDFEAPHFKIHEVNVENPEHLLDGLYVFRNPNAKVKFDCNQFKKHQILDIYLDDYGLCMDGQRRPIVARYCSPMGHMYNELLVSTAASEFNEEIAYEFREE</sequence>
<reference evidence="2" key="1">
    <citation type="submission" date="2016-01" db="EMBL/GenBank/DDBJ databases">
        <authorList>
            <person name="Shapiro L."/>
        </authorList>
    </citation>
    <scope>NUCLEOTIDE SEQUENCE [LARGE SCALE GENOMIC DNA]</scope>
    <source>
        <strain evidence="2">MDcuke</strain>
    </source>
</reference>
<gene>
    <name evidence="1" type="ORF">AV903_05100</name>
</gene>
<dbReference type="Proteomes" id="UP000264980">
    <property type="component" value="Chromosome"/>
</dbReference>
<evidence type="ECO:0000313" key="1">
    <source>
        <dbReference type="EMBL" id="AXF75611.1"/>
    </source>
</evidence>
<name>A0A345CQ94_9GAMM</name>
<evidence type="ECO:0000313" key="2">
    <source>
        <dbReference type="Proteomes" id="UP000264980"/>
    </source>
</evidence>
<protein>
    <submittedName>
        <fullName evidence="1">Uncharacterized protein</fullName>
    </submittedName>
</protein>